<comment type="caution">
    <text evidence="2">The sequence shown here is derived from an EMBL/GenBank/DDBJ whole genome shotgun (WGS) entry which is preliminary data.</text>
</comment>
<dbReference type="EMBL" id="PKMF04000014">
    <property type="protein sequence ID" value="KAK7859211.1"/>
    <property type="molecule type" value="Genomic_DNA"/>
</dbReference>
<feature type="transmembrane region" description="Helical" evidence="1">
    <location>
        <begin position="47"/>
        <end position="70"/>
    </location>
</feature>
<proteinExistence type="predicted"/>
<reference evidence="2" key="2">
    <citation type="journal article" date="2018" name="Sci. Data">
        <title>The draft genome sequence of cork oak.</title>
        <authorList>
            <person name="Ramos A.M."/>
            <person name="Usie A."/>
            <person name="Barbosa P."/>
            <person name="Barros P.M."/>
            <person name="Capote T."/>
            <person name="Chaves I."/>
            <person name="Simoes F."/>
            <person name="Abreu I."/>
            <person name="Carrasquinho I."/>
            <person name="Faro C."/>
            <person name="Guimaraes J.B."/>
            <person name="Mendonca D."/>
            <person name="Nobrega F."/>
            <person name="Rodrigues L."/>
            <person name="Saibo N.J.M."/>
            <person name="Varela M.C."/>
            <person name="Egas C."/>
            <person name="Matos J."/>
            <person name="Miguel C.M."/>
            <person name="Oliveira M.M."/>
            <person name="Ricardo C.P."/>
            <person name="Goncalves S."/>
        </authorList>
    </citation>
    <scope>NUCLEOTIDE SEQUENCE [LARGE SCALE GENOMIC DNA]</scope>
    <source>
        <strain evidence="2">HL8</strain>
    </source>
</reference>
<evidence type="ECO:0000256" key="1">
    <source>
        <dbReference type="SAM" id="Phobius"/>
    </source>
</evidence>
<reference evidence="2" key="3">
    <citation type="submission" date="2023-07" db="EMBL/GenBank/DDBJ databases">
        <title>An improved reference 1 genome and first organelle genomes of Quercus suber.</title>
        <authorList>
            <consortium name="Genosuber Consortium"/>
            <person name="Usie A."/>
            <person name="Serra O."/>
            <person name="Barros P."/>
        </authorList>
    </citation>
    <scope>NUCLEOTIDE SEQUENCE</scope>
    <source>
        <strain evidence="2">HL8</strain>
        <tissue evidence="2">Leaves</tissue>
    </source>
</reference>
<gene>
    <name evidence="2" type="ORF">CFP56_007731</name>
</gene>
<sequence length="77" mass="8755">MKRLYPIFKSLLVESGLLSSIHPLRHLQTLKICKYLNLSNPSSLQLILIKITLLDALVVSVSIWTMLVALPTFEYSK</sequence>
<accession>A0AAW0M7H4</accession>
<dbReference type="AlphaFoldDB" id="A0AAW0M7H4"/>
<evidence type="ECO:0000313" key="2">
    <source>
        <dbReference type="EMBL" id="KAK7859211.1"/>
    </source>
</evidence>
<name>A0AAW0M7H4_QUESU</name>
<reference evidence="2" key="1">
    <citation type="submission" date="2017-12" db="EMBL/GenBank/DDBJ databases">
        <authorList>
            <person name="Barbosa P."/>
            <person name="Usie A."/>
            <person name="Ramos A.M."/>
        </authorList>
    </citation>
    <scope>NUCLEOTIDE SEQUENCE</scope>
    <source>
        <strain evidence="2">HL8</strain>
        <tissue evidence="2">Leaves</tissue>
    </source>
</reference>
<protein>
    <submittedName>
        <fullName evidence="2">Uncharacterized protein</fullName>
    </submittedName>
</protein>
<organism evidence="2">
    <name type="scientific">Quercus suber</name>
    <name type="common">Cork oak</name>
    <dbReference type="NCBI Taxonomy" id="58331"/>
    <lineage>
        <taxon>Eukaryota</taxon>
        <taxon>Viridiplantae</taxon>
        <taxon>Streptophyta</taxon>
        <taxon>Embryophyta</taxon>
        <taxon>Tracheophyta</taxon>
        <taxon>Spermatophyta</taxon>
        <taxon>Magnoliopsida</taxon>
        <taxon>eudicotyledons</taxon>
        <taxon>Gunneridae</taxon>
        <taxon>Pentapetalae</taxon>
        <taxon>rosids</taxon>
        <taxon>fabids</taxon>
        <taxon>Fagales</taxon>
        <taxon>Fagaceae</taxon>
        <taxon>Quercus</taxon>
    </lineage>
</organism>
<keyword evidence="1" id="KW-0472">Membrane</keyword>
<keyword evidence="1" id="KW-0812">Transmembrane</keyword>
<keyword evidence="1" id="KW-1133">Transmembrane helix</keyword>